<comment type="caution">
    <text evidence="1">The sequence shown here is derived from an EMBL/GenBank/DDBJ whole genome shotgun (WGS) entry which is preliminary data.</text>
</comment>
<name>A0AAE3GMA6_9CYAN</name>
<organism evidence="1 2">
    <name type="scientific">Limnofasciculus baicalensis BBK-W-15</name>
    <dbReference type="NCBI Taxonomy" id="2699891"/>
    <lineage>
        <taxon>Bacteria</taxon>
        <taxon>Bacillati</taxon>
        <taxon>Cyanobacteriota</taxon>
        <taxon>Cyanophyceae</taxon>
        <taxon>Coleofasciculales</taxon>
        <taxon>Coleofasciculaceae</taxon>
        <taxon>Limnofasciculus</taxon>
        <taxon>Limnofasciculus baicalensis</taxon>
    </lineage>
</organism>
<reference evidence="1" key="1">
    <citation type="submission" date="2022-06" db="EMBL/GenBank/DDBJ databases">
        <title>New cyanobacteria of genus Symplocastrum in benthos of Lake Baikal.</title>
        <authorList>
            <person name="Sorokovikova E."/>
            <person name="Tikhonova I."/>
            <person name="Krasnopeev A."/>
            <person name="Evseev P."/>
            <person name="Gladkikh A."/>
            <person name="Belykh O."/>
        </authorList>
    </citation>
    <scope>NUCLEOTIDE SEQUENCE</scope>
    <source>
        <strain evidence="1">BBK-W-15</strain>
    </source>
</reference>
<accession>A0AAE3GMA6</accession>
<dbReference type="EMBL" id="JAMZMM010000009">
    <property type="protein sequence ID" value="MCP2727225.1"/>
    <property type="molecule type" value="Genomic_DNA"/>
</dbReference>
<proteinExistence type="predicted"/>
<evidence type="ECO:0000313" key="2">
    <source>
        <dbReference type="Proteomes" id="UP001204953"/>
    </source>
</evidence>
<dbReference type="AlphaFoldDB" id="A0AAE3GMA6"/>
<gene>
    <name evidence="1" type="ORF">NJ959_01900</name>
</gene>
<dbReference type="Proteomes" id="UP001204953">
    <property type="component" value="Unassembled WGS sequence"/>
</dbReference>
<evidence type="ECO:0000313" key="1">
    <source>
        <dbReference type="EMBL" id="MCP2727225.1"/>
    </source>
</evidence>
<dbReference type="RefSeq" id="WP_254010041.1">
    <property type="nucleotide sequence ID" value="NZ_JAMZMM010000009.1"/>
</dbReference>
<sequence>MWVFLAPVVQPLNHLHLLAISNPNTKSHIFDSLPKKIQSAIVTYRELAEVSPDIVIRFAIARFLELEFIPMPDSHSYTESRSILNDLPTSLQTEIEKYAAEDNIPPEFVVELAIGNSSVNIKQQCLPHLPN</sequence>
<protein>
    <submittedName>
        <fullName evidence="1">Uncharacterized protein</fullName>
    </submittedName>
</protein>
<keyword evidence="2" id="KW-1185">Reference proteome</keyword>